<evidence type="ECO:0000313" key="3">
    <source>
        <dbReference type="Proteomes" id="UP000192917"/>
    </source>
</evidence>
<keyword evidence="3" id="KW-1185">Reference proteome</keyword>
<dbReference type="RefSeq" id="WP_085126297.1">
    <property type="nucleotide sequence ID" value="NZ_FWZX01000039.1"/>
</dbReference>
<dbReference type="GO" id="GO:0035438">
    <property type="term" value="F:cyclic-di-GMP binding"/>
    <property type="evidence" value="ECO:0007669"/>
    <property type="project" value="InterPro"/>
</dbReference>
<dbReference type="Proteomes" id="UP000192917">
    <property type="component" value="Unassembled WGS sequence"/>
</dbReference>
<evidence type="ECO:0000259" key="1">
    <source>
        <dbReference type="Pfam" id="PF07238"/>
    </source>
</evidence>
<accession>A0A1Y6CN59</accession>
<feature type="domain" description="PilZ" evidence="1">
    <location>
        <begin position="13"/>
        <end position="108"/>
    </location>
</feature>
<organism evidence="2 3">
    <name type="scientific">Tistlia consotensis USBA 355</name>
    <dbReference type="NCBI Taxonomy" id="560819"/>
    <lineage>
        <taxon>Bacteria</taxon>
        <taxon>Pseudomonadati</taxon>
        <taxon>Pseudomonadota</taxon>
        <taxon>Alphaproteobacteria</taxon>
        <taxon>Rhodospirillales</taxon>
        <taxon>Rhodovibrionaceae</taxon>
        <taxon>Tistlia</taxon>
    </lineage>
</organism>
<dbReference type="EMBL" id="FWZX01000039">
    <property type="protein sequence ID" value="SMF79066.1"/>
    <property type="molecule type" value="Genomic_DNA"/>
</dbReference>
<dbReference type="InterPro" id="IPR009875">
    <property type="entry name" value="PilZ_domain"/>
</dbReference>
<dbReference type="AlphaFoldDB" id="A0A1Y6CN59"/>
<name>A0A1Y6CN59_9PROT</name>
<gene>
    <name evidence="2" type="ORF">SAMN05428998_13944</name>
</gene>
<evidence type="ECO:0000313" key="2">
    <source>
        <dbReference type="EMBL" id="SMF79066.1"/>
    </source>
</evidence>
<dbReference type="Pfam" id="PF07238">
    <property type="entry name" value="PilZ"/>
    <property type="match status" value="1"/>
</dbReference>
<protein>
    <submittedName>
        <fullName evidence="2">PilZ domain-containing protein</fullName>
    </submittedName>
</protein>
<reference evidence="2 3" key="1">
    <citation type="submission" date="2017-04" db="EMBL/GenBank/DDBJ databases">
        <authorList>
            <person name="Afonso C.L."/>
            <person name="Miller P.J."/>
            <person name="Scott M.A."/>
            <person name="Spackman E."/>
            <person name="Goraichik I."/>
            <person name="Dimitrov K.M."/>
            <person name="Suarez D.L."/>
            <person name="Swayne D.E."/>
        </authorList>
    </citation>
    <scope>NUCLEOTIDE SEQUENCE [LARGE SCALE GENOMIC DNA]</scope>
    <source>
        <strain evidence="2 3">USBA 355</strain>
    </source>
</reference>
<proteinExistence type="predicted"/>
<sequence>MTPAEKFDPELAEQRKSLRYLPDEAIDIDLLTEGRRLRAVVQDVSVRGMKLALPDGCPDGSPVGSPVMLEHPAAGSFRGVCVWSDERAVGIELVEPKREIERVLQCICLLIGLRKPR</sequence>
<dbReference type="SUPFAM" id="SSF141371">
    <property type="entry name" value="PilZ domain-like"/>
    <property type="match status" value="1"/>
</dbReference>